<feature type="region of interest" description="Disordered" evidence="1">
    <location>
        <begin position="32"/>
        <end position="52"/>
    </location>
</feature>
<sequence length="52" mass="6307">KEIKSNVIISCWKKYLNRARNYWKMIEVGMEDKDDDSDENFDEDFDENLNDS</sequence>
<dbReference type="Proteomes" id="UP000789342">
    <property type="component" value="Unassembled WGS sequence"/>
</dbReference>
<accession>A0A9N9JCN8</accession>
<reference evidence="2" key="1">
    <citation type="submission" date="2021-06" db="EMBL/GenBank/DDBJ databases">
        <authorList>
            <person name="Kallberg Y."/>
            <person name="Tangrot J."/>
            <person name="Rosling A."/>
        </authorList>
    </citation>
    <scope>NUCLEOTIDE SEQUENCE</scope>
    <source>
        <strain evidence="2">CL551</strain>
    </source>
</reference>
<comment type="caution">
    <text evidence="2">The sequence shown here is derived from an EMBL/GenBank/DDBJ whole genome shotgun (WGS) entry which is preliminary data.</text>
</comment>
<dbReference type="AlphaFoldDB" id="A0A9N9JCN8"/>
<dbReference type="OrthoDB" id="10548425at2759"/>
<organism evidence="2 3">
    <name type="scientific">Acaulospora morrowiae</name>
    <dbReference type="NCBI Taxonomy" id="94023"/>
    <lineage>
        <taxon>Eukaryota</taxon>
        <taxon>Fungi</taxon>
        <taxon>Fungi incertae sedis</taxon>
        <taxon>Mucoromycota</taxon>
        <taxon>Glomeromycotina</taxon>
        <taxon>Glomeromycetes</taxon>
        <taxon>Diversisporales</taxon>
        <taxon>Acaulosporaceae</taxon>
        <taxon>Acaulospora</taxon>
    </lineage>
</organism>
<protein>
    <submittedName>
        <fullName evidence="2">15767_t:CDS:1</fullName>
    </submittedName>
</protein>
<feature type="non-terminal residue" evidence="2">
    <location>
        <position position="1"/>
    </location>
</feature>
<evidence type="ECO:0000313" key="3">
    <source>
        <dbReference type="Proteomes" id="UP000789342"/>
    </source>
</evidence>
<dbReference type="EMBL" id="CAJVPV010048418">
    <property type="protein sequence ID" value="CAG8774311.1"/>
    <property type="molecule type" value="Genomic_DNA"/>
</dbReference>
<name>A0A9N9JCN8_9GLOM</name>
<evidence type="ECO:0000256" key="1">
    <source>
        <dbReference type="SAM" id="MobiDB-lite"/>
    </source>
</evidence>
<keyword evidence="3" id="KW-1185">Reference proteome</keyword>
<feature type="non-terminal residue" evidence="2">
    <location>
        <position position="52"/>
    </location>
</feature>
<evidence type="ECO:0000313" key="2">
    <source>
        <dbReference type="EMBL" id="CAG8774311.1"/>
    </source>
</evidence>
<proteinExistence type="predicted"/>
<gene>
    <name evidence="2" type="ORF">AMORRO_LOCUS16793</name>
</gene>